<dbReference type="AlphaFoldDB" id="A0A1L5PAP4"/>
<evidence type="ECO:0000313" key="2">
    <source>
        <dbReference type="Proteomes" id="UP000185109"/>
    </source>
</evidence>
<reference evidence="1 2" key="1">
    <citation type="submission" date="2016-09" db="EMBL/GenBank/DDBJ databases">
        <title>The complete genome sequences of Rhizobium gallicum, symbiovars gallicum and phaseoli, symbionts associated to common bean (Phaseolus vulgaris).</title>
        <authorList>
            <person name="Bustos P."/>
            <person name="Santamaria R.I."/>
            <person name="Perez-Carrascal O.M."/>
            <person name="Juarez S."/>
            <person name="Lozano L."/>
            <person name="Martinez-Flores I."/>
            <person name="Martinez-Romero E."/>
            <person name="Cevallos M."/>
            <person name="Romero D."/>
            <person name="Davila G."/>
            <person name="Gonzalez V."/>
        </authorList>
    </citation>
    <scope>NUCLEOTIDE SEQUENCE [LARGE SCALE GENOMIC DNA]</scope>
    <source>
        <strain evidence="1 2">8C-3</strain>
        <plasmid evidence="2">Plasmid prsp8c3a</plasmid>
    </source>
</reference>
<dbReference type="EMBL" id="CP017242">
    <property type="protein sequence ID" value="APO77194.1"/>
    <property type="molecule type" value="Genomic_DNA"/>
</dbReference>
<protein>
    <submittedName>
        <fullName evidence="1">Uncharacterized protein</fullName>
    </submittedName>
</protein>
<sequence length="92" mass="10131">MLIPWGDNCRSVPGIKTTTALAAACSQIVAWPSDAMKIRFDGRIKTTVVIFQLFRLRLPVASLEGVHAHGFPKKLSITTVVFIGAEFRFGTR</sequence>
<organism evidence="1 2">
    <name type="scientific">Rhizobium etli 8C-3</name>
    <dbReference type="NCBI Taxonomy" id="538025"/>
    <lineage>
        <taxon>Bacteria</taxon>
        <taxon>Pseudomonadati</taxon>
        <taxon>Pseudomonadota</taxon>
        <taxon>Alphaproteobacteria</taxon>
        <taxon>Hyphomicrobiales</taxon>
        <taxon>Rhizobiaceae</taxon>
        <taxon>Rhizobium/Agrobacterium group</taxon>
        <taxon>Rhizobium</taxon>
    </lineage>
</organism>
<name>A0A1L5PAP4_RHIET</name>
<evidence type="ECO:0000313" key="1">
    <source>
        <dbReference type="EMBL" id="APO77194.1"/>
    </source>
</evidence>
<accession>A0A1L5PAP4</accession>
<dbReference type="Proteomes" id="UP000185109">
    <property type="component" value="Plasmid pRsp8C3a"/>
</dbReference>
<keyword evidence="1" id="KW-0614">Plasmid</keyword>
<gene>
    <name evidence="1" type="ORF">AM571_PA00313</name>
</gene>
<proteinExistence type="predicted"/>
<geneLocation type="plasmid" evidence="2">
    <name>prsp8c3a</name>
</geneLocation>